<accession>A0A538SNP3</accession>
<sequence length="60" mass="6909">MAVSRADEIHADELTKEVKRDDELAGLRRENAQLLQRVEQIEASLAMQRMAARILERFGE</sequence>
<protein>
    <recommendedName>
        <fullName evidence="3">Transposase</fullName>
    </recommendedName>
</protein>
<dbReference type="AlphaFoldDB" id="A0A538SNP3"/>
<dbReference type="Proteomes" id="UP000320184">
    <property type="component" value="Unassembled WGS sequence"/>
</dbReference>
<evidence type="ECO:0000313" key="2">
    <source>
        <dbReference type="Proteomes" id="UP000320184"/>
    </source>
</evidence>
<proteinExistence type="predicted"/>
<dbReference type="EMBL" id="VBOT01000025">
    <property type="protein sequence ID" value="TMQ52991.1"/>
    <property type="molecule type" value="Genomic_DNA"/>
</dbReference>
<organism evidence="1 2">
    <name type="scientific">Eiseniibacteriota bacterium</name>
    <dbReference type="NCBI Taxonomy" id="2212470"/>
    <lineage>
        <taxon>Bacteria</taxon>
        <taxon>Candidatus Eiseniibacteriota</taxon>
    </lineage>
</organism>
<gene>
    <name evidence="1" type="ORF">E6K73_01960</name>
</gene>
<name>A0A538SNP3_UNCEI</name>
<evidence type="ECO:0008006" key="3">
    <source>
        <dbReference type="Google" id="ProtNLM"/>
    </source>
</evidence>
<evidence type="ECO:0000313" key="1">
    <source>
        <dbReference type="EMBL" id="TMQ52991.1"/>
    </source>
</evidence>
<reference evidence="1 2" key="1">
    <citation type="journal article" date="2019" name="Nat. Microbiol.">
        <title>Mediterranean grassland soil C-N compound turnover is dependent on rainfall and depth, and is mediated by genomically divergent microorganisms.</title>
        <authorList>
            <person name="Diamond S."/>
            <person name="Andeer P.F."/>
            <person name="Li Z."/>
            <person name="Crits-Christoph A."/>
            <person name="Burstein D."/>
            <person name="Anantharaman K."/>
            <person name="Lane K.R."/>
            <person name="Thomas B.C."/>
            <person name="Pan C."/>
            <person name="Northen T.R."/>
            <person name="Banfield J.F."/>
        </authorList>
    </citation>
    <scope>NUCLEOTIDE SEQUENCE [LARGE SCALE GENOMIC DNA]</scope>
    <source>
        <strain evidence="1">WS_3</strain>
    </source>
</reference>
<comment type="caution">
    <text evidence="1">The sequence shown here is derived from an EMBL/GenBank/DDBJ whole genome shotgun (WGS) entry which is preliminary data.</text>
</comment>